<dbReference type="OrthoDB" id="9804920at2"/>
<keyword evidence="2" id="KW-1185">Reference proteome</keyword>
<comment type="caution">
    <text evidence="1">The sequence shown here is derived from an EMBL/GenBank/DDBJ whole genome shotgun (WGS) entry which is preliminary data.</text>
</comment>
<dbReference type="PANTHER" id="PTHR10443">
    <property type="entry name" value="MICROSOMAL DIPEPTIDASE"/>
    <property type="match status" value="1"/>
</dbReference>
<dbReference type="Pfam" id="PF01244">
    <property type="entry name" value="Peptidase_M19"/>
    <property type="match status" value="1"/>
</dbReference>
<reference evidence="1 2" key="1">
    <citation type="submission" date="2015-12" db="EMBL/GenBank/DDBJ databases">
        <title>Draft genome of Thermovenabulum gondwanense isolated from a red thermophilic microbial mat colonisisng an outflow channel of a bore well.</title>
        <authorList>
            <person name="Patel B.K."/>
        </authorList>
    </citation>
    <scope>NUCLEOTIDE SEQUENCE [LARGE SCALE GENOMIC DNA]</scope>
    <source>
        <strain evidence="1 2">R270</strain>
    </source>
</reference>
<proteinExistence type="predicted"/>
<dbReference type="PANTHER" id="PTHR10443:SF12">
    <property type="entry name" value="DIPEPTIDASE"/>
    <property type="match status" value="1"/>
</dbReference>
<organism evidence="1 2">
    <name type="scientific">Thermovenabulum gondwanense</name>
    <dbReference type="NCBI Taxonomy" id="520767"/>
    <lineage>
        <taxon>Bacteria</taxon>
        <taxon>Bacillati</taxon>
        <taxon>Bacillota</taxon>
        <taxon>Clostridia</taxon>
        <taxon>Thermosediminibacterales</taxon>
        <taxon>Thermosediminibacteraceae</taxon>
        <taxon>Thermovenabulum</taxon>
    </lineage>
</organism>
<name>A0A161PX57_9FIRM</name>
<evidence type="ECO:0000313" key="1">
    <source>
        <dbReference type="EMBL" id="KYO66354.1"/>
    </source>
</evidence>
<protein>
    <recommendedName>
        <fullName evidence="3">Membrane dipeptidase</fullName>
    </recommendedName>
</protein>
<dbReference type="EMBL" id="LOHZ01000028">
    <property type="protein sequence ID" value="KYO66354.1"/>
    <property type="molecule type" value="Genomic_DNA"/>
</dbReference>
<dbReference type="PROSITE" id="PS51365">
    <property type="entry name" value="RENAL_DIPEPTIDASE_2"/>
    <property type="match status" value="1"/>
</dbReference>
<dbReference type="AlphaFoldDB" id="A0A161PX57"/>
<dbReference type="InterPro" id="IPR032466">
    <property type="entry name" value="Metal_Hydrolase"/>
</dbReference>
<dbReference type="Gene3D" id="3.20.20.140">
    <property type="entry name" value="Metal-dependent hydrolases"/>
    <property type="match status" value="1"/>
</dbReference>
<evidence type="ECO:0000313" key="2">
    <source>
        <dbReference type="Proteomes" id="UP000075737"/>
    </source>
</evidence>
<dbReference type="Proteomes" id="UP000075737">
    <property type="component" value="Unassembled WGS sequence"/>
</dbReference>
<evidence type="ECO:0008006" key="3">
    <source>
        <dbReference type="Google" id="ProtNLM"/>
    </source>
</evidence>
<dbReference type="GO" id="GO:0070573">
    <property type="term" value="F:metallodipeptidase activity"/>
    <property type="evidence" value="ECO:0007669"/>
    <property type="project" value="InterPro"/>
</dbReference>
<dbReference type="CDD" id="cd01301">
    <property type="entry name" value="rDP_like"/>
    <property type="match status" value="1"/>
</dbReference>
<accession>A0A161PX57</accession>
<dbReference type="PATRIC" id="fig|520767.4.peg.1340"/>
<dbReference type="STRING" id="520767.ATZ99_12360"/>
<dbReference type="GO" id="GO:0006508">
    <property type="term" value="P:proteolysis"/>
    <property type="evidence" value="ECO:0007669"/>
    <property type="project" value="InterPro"/>
</dbReference>
<dbReference type="InterPro" id="IPR008257">
    <property type="entry name" value="Pept_M19"/>
</dbReference>
<gene>
    <name evidence="1" type="ORF">ATZ99_12360</name>
</gene>
<dbReference type="SUPFAM" id="SSF51556">
    <property type="entry name" value="Metallo-dependent hydrolases"/>
    <property type="match status" value="1"/>
</dbReference>
<dbReference type="RefSeq" id="WP_068748369.1">
    <property type="nucleotide sequence ID" value="NZ_LOHZ01000028.1"/>
</dbReference>
<sequence length="326" mass="36404">MEEYLQIHKRAFVFDAHCDTVLSILDGRGSLKNGIKNGHIDIEKLKTGGIKAQVFSVFVRPEWYANPVLHTLKAISVLKKEFEENRDEIELANSYKDILRINREGKISALLSIEGGEAIAGEIDLLGIYRELGVTSMILTWNNRNQIADGAGERRSKGGLSDFGYEVVKQMERLGMVVDLSHISPEGFWDVISIVEKPVIVSHSIPRRMRDIPRNLDDEQIKAIAEKDGVIGAGFYFSSYKGVQARLEDVLDEIEYFVKIGGVDHVGIGSDFDGIDVPIIGLEDASKMPEITKGLIKRGFKESEILKILGENFLRVFKEVQEQGGV</sequence>